<reference evidence="2" key="1">
    <citation type="submission" date="2023-09" db="EMBL/GenBank/DDBJ databases">
        <title>Acinetobacter soli.</title>
        <authorList>
            <person name="Kim B."/>
            <person name="Kim D."/>
            <person name="Park D."/>
        </authorList>
    </citation>
    <scope>NUCLEOTIDE SEQUENCE</scope>
    <source>
        <strain evidence="2">2023.05</strain>
    </source>
</reference>
<dbReference type="Proteomes" id="UP001256400">
    <property type="component" value="Chromosome"/>
</dbReference>
<gene>
    <name evidence="2" type="ORF">RHP80_09590</name>
</gene>
<dbReference type="NCBIfam" id="TIGR01555">
    <property type="entry name" value="phge_rel_HI1409"/>
    <property type="match status" value="1"/>
</dbReference>
<sequence length="460" mass="51854">MAKEKKNAEDKLKTIVADAVRKAVDAIGDAGAYTNFVSNIGTERDKAAAGKFIRKDIDEDQLEAVYQNWLARRIVNRPASDMLRAGWFYEGIQDGDLKRLQEACKKFRLNDILLSGLILSRLYGEAYVLLGTTDGNDLNQPLDITKLGTGRLEFFTVLKKKYLRADKNTYLPLSESNGLLKQPEFYDLQLNDGKAAKKIHYTRLIAFRYADVVNEEPQSILQEVYEDLLDHAAVKKGTASLVHESKIDVIRTPNLVDKIKEDMKAVAERFLSVGLLKSLNGMLVLDKEEEYDSKTYNFAGLPNLMSEFSIQTAGAAEIPYTILFGQSPAGMNATGEHDTRNYYDSIATKQEWHLKPILMKFLAVICQVTFGRQFPDLNVVFNPLWQLNGKIRAEVEKFNAERDEKYLNMGILTEPQIAKQLVIDGVYSVIDDQHIKELELMVSIDDNNNPDVKTPPAGSE</sequence>
<evidence type="ECO:0000313" key="3">
    <source>
        <dbReference type="Proteomes" id="UP001256400"/>
    </source>
</evidence>
<dbReference type="Pfam" id="PF06381">
    <property type="entry name" value="Phage_portal_3"/>
    <property type="match status" value="1"/>
</dbReference>
<dbReference type="RefSeq" id="WP_310864669.1">
    <property type="nucleotide sequence ID" value="NZ_CP134206.1"/>
</dbReference>
<feature type="domain" description="Anti-CBASS protein Acb1-like N-terminal" evidence="1">
    <location>
        <begin position="63"/>
        <end position="405"/>
    </location>
</feature>
<evidence type="ECO:0000313" key="2">
    <source>
        <dbReference type="EMBL" id="WND04482.1"/>
    </source>
</evidence>
<organism evidence="2 3">
    <name type="scientific">Acinetobacter soli</name>
    <dbReference type="NCBI Taxonomy" id="487316"/>
    <lineage>
        <taxon>Bacteria</taxon>
        <taxon>Pseudomonadati</taxon>
        <taxon>Pseudomonadota</taxon>
        <taxon>Gammaproteobacteria</taxon>
        <taxon>Moraxellales</taxon>
        <taxon>Moraxellaceae</taxon>
        <taxon>Acinetobacter</taxon>
    </lineage>
</organism>
<dbReference type="InterPro" id="IPR024459">
    <property type="entry name" value="Acb1-like_N"/>
</dbReference>
<name>A0AB38YT17_9GAMM</name>
<evidence type="ECO:0000259" key="1">
    <source>
        <dbReference type="Pfam" id="PF06381"/>
    </source>
</evidence>
<protein>
    <submittedName>
        <fullName evidence="2">DUF1073 domain-containing protein</fullName>
    </submittedName>
</protein>
<accession>A0AB38YT17</accession>
<dbReference type="AlphaFoldDB" id="A0AB38YT17"/>
<dbReference type="InterPro" id="IPR006445">
    <property type="entry name" value="Phage-assoc_HI1409"/>
</dbReference>
<dbReference type="EMBL" id="CP134206">
    <property type="protein sequence ID" value="WND04482.1"/>
    <property type="molecule type" value="Genomic_DNA"/>
</dbReference>
<proteinExistence type="predicted"/>